<dbReference type="PROSITE" id="PS50983">
    <property type="entry name" value="FE_B12_PBP"/>
    <property type="match status" value="1"/>
</dbReference>
<comment type="similarity">
    <text evidence="2">Belongs to the bacterial solute-binding protein 8 family.</text>
</comment>
<dbReference type="OrthoDB" id="2417096at2"/>
<dbReference type="CDD" id="cd01146">
    <property type="entry name" value="FhuD"/>
    <property type="match status" value="1"/>
</dbReference>
<dbReference type="GO" id="GO:0030288">
    <property type="term" value="C:outer membrane-bounded periplasmic space"/>
    <property type="evidence" value="ECO:0007669"/>
    <property type="project" value="TreeGrafter"/>
</dbReference>
<gene>
    <name evidence="6" type="ORF">FFV09_14345</name>
</gene>
<name>A0A4Y6V5J5_SACBS</name>
<dbReference type="PANTHER" id="PTHR30532">
    <property type="entry name" value="IRON III DICITRATE-BINDING PERIPLASMIC PROTEIN"/>
    <property type="match status" value="1"/>
</dbReference>
<keyword evidence="7" id="KW-1185">Reference proteome</keyword>
<sequence length="281" mass="31353">MAITHLKGTAEIPASPKRVVSLSAAYIDHMLTIGEKPVGVNTEDRYGGDYLPYLADELEGVATVGSAEAPNLEAILLLDPDVILVESRTGETTYEQLNKIAPTVVLGNEWKDYDEDPDFWTEDLLKIAEMYGKTGLAQEKIAELDKKTAEVRVQVEQSEHRKLAYIRVRDKLLQIYAQNGHPTNGLLYHDLGFEPSSLTPIDQREDLSLEGVADLDANRLILEVDPNGADFLAAAQKSSVWKNVPAVQQARVYETDSFWLFKSWGVIGRTEILEDVRKQVE</sequence>
<feature type="domain" description="Fe/B12 periplasmic-binding" evidence="5">
    <location>
        <begin position="18"/>
        <end position="281"/>
    </location>
</feature>
<dbReference type="SUPFAM" id="SSF53807">
    <property type="entry name" value="Helical backbone' metal receptor"/>
    <property type="match status" value="1"/>
</dbReference>
<dbReference type="PANTHER" id="PTHR30532:SF29">
    <property type="entry name" value="FE(3+) DICITRATE-BINDING PERIPLASMIC PROTEIN"/>
    <property type="match status" value="1"/>
</dbReference>
<keyword evidence="4" id="KW-0732">Signal</keyword>
<dbReference type="Gene3D" id="3.40.50.1980">
    <property type="entry name" value="Nitrogenase molybdenum iron protein domain"/>
    <property type="match status" value="2"/>
</dbReference>
<dbReference type="AlphaFoldDB" id="A0A4Y6V5J5"/>
<evidence type="ECO:0000256" key="1">
    <source>
        <dbReference type="ARBA" id="ARBA00004196"/>
    </source>
</evidence>
<evidence type="ECO:0000256" key="2">
    <source>
        <dbReference type="ARBA" id="ARBA00008814"/>
    </source>
</evidence>
<evidence type="ECO:0000313" key="7">
    <source>
        <dbReference type="Proteomes" id="UP000316968"/>
    </source>
</evidence>
<dbReference type="KEGG" id="saca:FFV09_14345"/>
<comment type="subcellular location">
    <subcellularLocation>
        <location evidence="1">Cell envelope</location>
    </subcellularLocation>
</comment>
<reference evidence="6 7" key="1">
    <citation type="submission" date="2019-06" db="EMBL/GenBank/DDBJ databases">
        <title>Saccharibacillus brassicae sp. nov., an endophytic bacterium isolated from Chinese cabbage seeds (Brassica pekinensis).</title>
        <authorList>
            <person name="Jiang L."/>
            <person name="Lee J."/>
            <person name="Kim S.W."/>
        </authorList>
    </citation>
    <scope>NUCLEOTIDE SEQUENCE [LARGE SCALE GENOMIC DNA]</scope>
    <source>
        <strain evidence="7">KCTC 43072 / ATSA2</strain>
    </source>
</reference>
<accession>A0A4Y6V5J5</accession>
<protein>
    <submittedName>
        <fullName evidence="6">Iron-siderophore ABC transporter substrate-binding protein</fullName>
    </submittedName>
</protein>
<evidence type="ECO:0000256" key="4">
    <source>
        <dbReference type="ARBA" id="ARBA00022729"/>
    </source>
</evidence>
<organism evidence="6 7">
    <name type="scientific">Saccharibacillus brassicae</name>
    <dbReference type="NCBI Taxonomy" id="2583377"/>
    <lineage>
        <taxon>Bacteria</taxon>
        <taxon>Bacillati</taxon>
        <taxon>Bacillota</taxon>
        <taxon>Bacilli</taxon>
        <taxon>Bacillales</taxon>
        <taxon>Paenibacillaceae</taxon>
        <taxon>Saccharibacillus</taxon>
    </lineage>
</organism>
<dbReference type="InterPro" id="IPR051313">
    <property type="entry name" value="Bact_iron-sidero_bind"/>
</dbReference>
<proteinExistence type="inferred from homology"/>
<dbReference type="GO" id="GO:1901678">
    <property type="term" value="P:iron coordination entity transport"/>
    <property type="evidence" value="ECO:0007669"/>
    <property type="project" value="UniProtKB-ARBA"/>
</dbReference>
<dbReference type="EMBL" id="CP041217">
    <property type="protein sequence ID" value="QDH23787.1"/>
    <property type="molecule type" value="Genomic_DNA"/>
</dbReference>
<dbReference type="InterPro" id="IPR002491">
    <property type="entry name" value="ABC_transptr_periplasmic_BD"/>
</dbReference>
<keyword evidence="3" id="KW-0813">Transport</keyword>
<evidence type="ECO:0000259" key="5">
    <source>
        <dbReference type="PROSITE" id="PS50983"/>
    </source>
</evidence>
<evidence type="ECO:0000256" key="3">
    <source>
        <dbReference type="ARBA" id="ARBA00022448"/>
    </source>
</evidence>
<dbReference type="Pfam" id="PF01497">
    <property type="entry name" value="Peripla_BP_2"/>
    <property type="match status" value="1"/>
</dbReference>
<evidence type="ECO:0000313" key="6">
    <source>
        <dbReference type="EMBL" id="QDH23787.1"/>
    </source>
</evidence>
<dbReference type="Proteomes" id="UP000316968">
    <property type="component" value="Chromosome"/>
</dbReference>